<dbReference type="InterPro" id="IPR050321">
    <property type="entry name" value="Glycosyltr_2/OpgH_subfam"/>
</dbReference>
<dbReference type="GO" id="GO:0016757">
    <property type="term" value="F:glycosyltransferase activity"/>
    <property type="evidence" value="ECO:0007669"/>
    <property type="project" value="UniProtKB-KW"/>
</dbReference>
<evidence type="ECO:0000256" key="1">
    <source>
        <dbReference type="ARBA" id="ARBA00004141"/>
    </source>
</evidence>
<dbReference type="GO" id="GO:0016020">
    <property type="term" value="C:membrane"/>
    <property type="evidence" value="ECO:0007669"/>
    <property type="project" value="UniProtKB-SubCell"/>
</dbReference>
<proteinExistence type="predicted"/>
<comment type="caution">
    <text evidence="8">The sequence shown here is derived from an EMBL/GenBank/DDBJ whole genome shotgun (WGS) entry which is preliminary data.</text>
</comment>
<dbReference type="RefSeq" id="WP_062593375.1">
    <property type="nucleotide sequence ID" value="NZ_LQZQ01000049.1"/>
</dbReference>
<protein>
    <recommendedName>
        <fullName evidence="10">Glycosyltransferase 2-like domain-containing protein</fullName>
    </recommendedName>
</protein>
<dbReference type="EMBL" id="LQZQ01000049">
    <property type="protein sequence ID" value="KYG72270.1"/>
    <property type="molecule type" value="Genomic_DNA"/>
</dbReference>
<dbReference type="OrthoDB" id="1523666at2"/>
<evidence type="ECO:0000256" key="7">
    <source>
        <dbReference type="SAM" id="Phobius"/>
    </source>
</evidence>
<keyword evidence="6 7" id="KW-0472">Membrane</keyword>
<keyword evidence="2" id="KW-0328">Glycosyltransferase</keyword>
<organism evidence="8 9">
    <name type="scientific">Roseivirga ehrenbergii (strain DSM 102268 / JCM 13514 / KCTC 12282 / NCIMB 14502 / KMM 6017)</name>
    <dbReference type="NCBI Taxonomy" id="279360"/>
    <lineage>
        <taxon>Bacteria</taxon>
        <taxon>Pseudomonadati</taxon>
        <taxon>Bacteroidota</taxon>
        <taxon>Cytophagia</taxon>
        <taxon>Cytophagales</taxon>
        <taxon>Roseivirgaceae</taxon>
        <taxon>Roseivirga</taxon>
    </lineage>
</organism>
<name>A0A150X0M0_ROSEK</name>
<evidence type="ECO:0000256" key="3">
    <source>
        <dbReference type="ARBA" id="ARBA00022679"/>
    </source>
</evidence>
<evidence type="ECO:0000313" key="8">
    <source>
        <dbReference type="EMBL" id="KYG72270.1"/>
    </source>
</evidence>
<keyword evidence="9" id="KW-1185">Reference proteome</keyword>
<evidence type="ECO:0000313" key="9">
    <source>
        <dbReference type="Proteomes" id="UP000075583"/>
    </source>
</evidence>
<sequence length="392" mass="43739">METLIIILLAVLIAYFGGSALYLFVLALASKVKTRSSFQSVEKRNKFLVMVPAYKEDAVIIESTKRNMALRYQYPKRAFDYVVIADGLKLETVKTLRNLGADVLEVKFEKSTKVKSLQEAMRVYGENGAYNATIILDADNIMDMHFLTKSNQYINRGMKAIQGNRAAANGQNTIALLDGLSELANQEMICKGANVLGLSSKLSGSAMVFDFELFKSVVFDLTAIGGFDKELELAFTAKKVFIHFAEDLVIKDEKVGSFQHFSKQRGRWLESQYTFLRKSIKPAFRALLKGNFDYFHKTMQLALPPRALAPFVMLMLVLLSLLTGNVVLITLATTGTVANFGAYVVCLPFKVLLKNGLKLVVALPKLVLSTLNAFTWMKKSRTEFIHTPHNAV</sequence>
<dbReference type="AlphaFoldDB" id="A0A150X0M0"/>
<feature type="transmembrane region" description="Helical" evidence="7">
    <location>
        <begin position="307"/>
        <end position="331"/>
    </location>
</feature>
<evidence type="ECO:0000256" key="4">
    <source>
        <dbReference type="ARBA" id="ARBA00022692"/>
    </source>
</evidence>
<evidence type="ECO:0008006" key="10">
    <source>
        <dbReference type="Google" id="ProtNLM"/>
    </source>
</evidence>
<keyword evidence="3" id="KW-0808">Transferase</keyword>
<accession>A0A150X0M0</accession>
<reference evidence="8" key="1">
    <citation type="submission" date="2016-01" db="EMBL/GenBank/DDBJ databases">
        <title>Genome sequencing of Roseivirga ehrenbergii KMM 6017.</title>
        <authorList>
            <person name="Selvaratnam C."/>
            <person name="Thevarajoo S."/>
            <person name="Goh K.M."/>
            <person name="Ee R."/>
            <person name="Chan K.-G."/>
            <person name="Chong C.S."/>
        </authorList>
    </citation>
    <scope>NUCLEOTIDE SEQUENCE [LARGE SCALE GENOMIC DNA]</scope>
    <source>
        <strain evidence="8">KMM 6017</strain>
    </source>
</reference>
<dbReference type="Gene3D" id="3.90.550.10">
    <property type="entry name" value="Spore Coat Polysaccharide Biosynthesis Protein SpsA, Chain A"/>
    <property type="match status" value="1"/>
</dbReference>
<dbReference type="Pfam" id="PF13641">
    <property type="entry name" value="Glyco_tranf_2_3"/>
    <property type="match status" value="1"/>
</dbReference>
<dbReference type="SUPFAM" id="SSF53448">
    <property type="entry name" value="Nucleotide-diphospho-sugar transferases"/>
    <property type="match status" value="1"/>
</dbReference>
<keyword evidence="4 7" id="KW-0812">Transmembrane</keyword>
<evidence type="ECO:0000256" key="2">
    <source>
        <dbReference type="ARBA" id="ARBA00022676"/>
    </source>
</evidence>
<dbReference type="STRING" id="279360.MB14_09525"/>
<comment type="subcellular location">
    <subcellularLocation>
        <location evidence="1">Membrane</location>
        <topology evidence="1">Multi-pass membrane protein</topology>
    </subcellularLocation>
</comment>
<keyword evidence="5 7" id="KW-1133">Transmembrane helix</keyword>
<dbReference type="Proteomes" id="UP000075583">
    <property type="component" value="Unassembled WGS sequence"/>
</dbReference>
<dbReference type="PANTHER" id="PTHR43867:SF2">
    <property type="entry name" value="CELLULOSE SYNTHASE CATALYTIC SUBUNIT A [UDP-FORMING]"/>
    <property type="match status" value="1"/>
</dbReference>
<gene>
    <name evidence="8" type="ORF">MB14_09525</name>
</gene>
<dbReference type="InterPro" id="IPR029044">
    <property type="entry name" value="Nucleotide-diphossugar_trans"/>
</dbReference>
<evidence type="ECO:0000256" key="5">
    <source>
        <dbReference type="ARBA" id="ARBA00022989"/>
    </source>
</evidence>
<dbReference type="PANTHER" id="PTHR43867">
    <property type="entry name" value="CELLULOSE SYNTHASE CATALYTIC SUBUNIT A [UDP-FORMING]"/>
    <property type="match status" value="1"/>
</dbReference>
<evidence type="ECO:0000256" key="6">
    <source>
        <dbReference type="ARBA" id="ARBA00023136"/>
    </source>
</evidence>
<feature type="transmembrane region" description="Helical" evidence="7">
    <location>
        <begin position="6"/>
        <end position="29"/>
    </location>
</feature>